<dbReference type="FunFam" id="3.30.420.10:FF:000063">
    <property type="entry name" value="Retrovirus-related Pol polyprotein from transposon 297-like Protein"/>
    <property type="match status" value="1"/>
</dbReference>
<dbReference type="GO" id="GO:0003964">
    <property type="term" value="F:RNA-directed DNA polymerase activity"/>
    <property type="evidence" value="ECO:0007669"/>
    <property type="project" value="UniProtKB-EC"/>
</dbReference>
<sequence length="309" mass="35773">MVVIPQSLRAQVLEILHDAHNGPVKMKQTARTYCWWPGIFKEIEQYAHKCQVCNQMAMNPKETHNPWPEPEHNWQQLHMDFAGPCYGEKWLLIADAKSKYPIVKPMKHDTSAKALIKVLDEIFDYFGAPETLVSDNGPPFTSYEMKIFYEKYGIQHMTTAPYHPASNGLAERLVRSFKESMNKSMATGMSKEQSLRTFLRSYRWTPHSFHGKAPAEVLLQREIRHTLSLLKPRPEKEHADEQEHVQGHMHPNEPIQVHMNPNEHRQQQHPVQVTPIARRPVRERRPARDPYYIHGAELGEALTQAGVTP</sequence>
<dbReference type="GO" id="GO:0015074">
    <property type="term" value="P:DNA integration"/>
    <property type="evidence" value="ECO:0007669"/>
    <property type="project" value="InterPro"/>
</dbReference>
<protein>
    <recommendedName>
        <fullName evidence="1">RNA-directed DNA polymerase</fullName>
        <ecNumber evidence="1">2.7.7.49</ecNumber>
    </recommendedName>
</protein>
<evidence type="ECO:0000259" key="2">
    <source>
        <dbReference type="PROSITE" id="PS50994"/>
    </source>
</evidence>
<dbReference type="InterPro" id="IPR050951">
    <property type="entry name" value="Retrovirus_Pol_polyprotein"/>
</dbReference>
<dbReference type="InterPro" id="IPR041588">
    <property type="entry name" value="Integrase_H2C2"/>
</dbReference>
<keyword evidence="3" id="KW-1185">Reference proteome</keyword>
<evidence type="ECO:0000256" key="1">
    <source>
        <dbReference type="ARBA" id="ARBA00012493"/>
    </source>
</evidence>
<dbReference type="InterPro" id="IPR036397">
    <property type="entry name" value="RNaseH_sf"/>
</dbReference>
<dbReference type="Proteomes" id="UP000887540">
    <property type="component" value="Unplaced"/>
</dbReference>
<dbReference type="InterPro" id="IPR012337">
    <property type="entry name" value="RNaseH-like_sf"/>
</dbReference>
<accession>A0A914CJH3</accession>
<dbReference type="PANTHER" id="PTHR37984">
    <property type="entry name" value="PROTEIN CBG26694"/>
    <property type="match status" value="1"/>
</dbReference>
<evidence type="ECO:0000313" key="3">
    <source>
        <dbReference type="Proteomes" id="UP000887540"/>
    </source>
</evidence>
<dbReference type="Pfam" id="PF00665">
    <property type="entry name" value="rve"/>
    <property type="match status" value="1"/>
</dbReference>
<organism evidence="3 4">
    <name type="scientific">Acrobeloides nanus</name>
    <dbReference type="NCBI Taxonomy" id="290746"/>
    <lineage>
        <taxon>Eukaryota</taxon>
        <taxon>Metazoa</taxon>
        <taxon>Ecdysozoa</taxon>
        <taxon>Nematoda</taxon>
        <taxon>Chromadorea</taxon>
        <taxon>Rhabditida</taxon>
        <taxon>Tylenchina</taxon>
        <taxon>Cephalobomorpha</taxon>
        <taxon>Cephaloboidea</taxon>
        <taxon>Cephalobidae</taxon>
        <taxon>Acrobeloides</taxon>
    </lineage>
</organism>
<dbReference type="Gene3D" id="1.10.340.70">
    <property type="match status" value="1"/>
</dbReference>
<proteinExistence type="predicted"/>
<dbReference type="Pfam" id="PF17921">
    <property type="entry name" value="Integrase_H2C2"/>
    <property type="match status" value="1"/>
</dbReference>
<feature type="domain" description="Integrase catalytic" evidence="2">
    <location>
        <begin position="62"/>
        <end position="222"/>
    </location>
</feature>
<dbReference type="InterPro" id="IPR001584">
    <property type="entry name" value="Integrase_cat-core"/>
</dbReference>
<dbReference type="SUPFAM" id="SSF53098">
    <property type="entry name" value="Ribonuclease H-like"/>
    <property type="match status" value="1"/>
</dbReference>
<dbReference type="PANTHER" id="PTHR37984:SF5">
    <property type="entry name" value="PROTEIN NYNRIN-LIKE"/>
    <property type="match status" value="1"/>
</dbReference>
<evidence type="ECO:0000313" key="4">
    <source>
        <dbReference type="WBParaSite" id="ACRNAN_scaffold11273.g25456.t1"/>
    </source>
</evidence>
<dbReference type="GO" id="GO:0003676">
    <property type="term" value="F:nucleic acid binding"/>
    <property type="evidence" value="ECO:0007669"/>
    <property type="project" value="InterPro"/>
</dbReference>
<reference evidence="4" key="1">
    <citation type="submission" date="2022-11" db="UniProtKB">
        <authorList>
            <consortium name="WormBaseParasite"/>
        </authorList>
    </citation>
    <scope>IDENTIFICATION</scope>
</reference>
<dbReference type="WBParaSite" id="ACRNAN_scaffold11273.g25456.t1">
    <property type="protein sequence ID" value="ACRNAN_scaffold11273.g25456.t1"/>
    <property type="gene ID" value="ACRNAN_scaffold11273.g25456"/>
</dbReference>
<name>A0A914CJH3_9BILA</name>
<dbReference type="EC" id="2.7.7.49" evidence="1"/>
<dbReference type="Gene3D" id="3.30.420.10">
    <property type="entry name" value="Ribonuclease H-like superfamily/Ribonuclease H"/>
    <property type="match status" value="1"/>
</dbReference>
<dbReference type="AlphaFoldDB" id="A0A914CJH3"/>
<dbReference type="PROSITE" id="PS50994">
    <property type="entry name" value="INTEGRASE"/>
    <property type="match status" value="1"/>
</dbReference>